<evidence type="ECO:0000313" key="2">
    <source>
        <dbReference type="EMBL" id="CAI9164596.1"/>
    </source>
</evidence>
<proteinExistence type="predicted"/>
<sequence>MEARGDSPGAGDRAPSPHCPPPGAGRGAPGRAVGREAGRRGGGPGVPAAAEVRGKREGPHLRNPPPAAAAAASLRPGDLGARGRLARHTQTPASGGASSSEELG</sequence>
<feature type="region of interest" description="Disordered" evidence="1">
    <location>
        <begin position="1"/>
        <end position="104"/>
    </location>
</feature>
<organism evidence="2 3">
    <name type="scientific">Rangifer tarandus platyrhynchus</name>
    <name type="common">Svalbard reindeer</name>
    <dbReference type="NCBI Taxonomy" id="3082113"/>
    <lineage>
        <taxon>Eukaryota</taxon>
        <taxon>Metazoa</taxon>
        <taxon>Chordata</taxon>
        <taxon>Craniata</taxon>
        <taxon>Vertebrata</taxon>
        <taxon>Euteleostomi</taxon>
        <taxon>Mammalia</taxon>
        <taxon>Eutheria</taxon>
        <taxon>Laurasiatheria</taxon>
        <taxon>Artiodactyla</taxon>
        <taxon>Ruminantia</taxon>
        <taxon>Pecora</taxon>
        <taxon>Cervidae</taxon>
        <taxon>Odocoileinae</taxon>
        <taxon>Rangifer</taxon>
    </lineage>
</organism>
<name>A0ABN8YXG9_RANTA</name>
<dbReference type="EMBL" id="OX459959">
    <property type="protein sequence ID" value="CAI9164596.1"/>
    <property type="molecule type" value="Genomic_DNA"/>
</dbReference>
<feature type="compositionally biased region" description="Low complexity" evidence="1">
    <location>
        <begin position="93"/>
        <end position="104"/>
    </location>
</feature>
<evidence type="ECO:0000256" key="1">
    <source>
        <dbReference type="SAM" id="MobiDB-lite"/>
    </source>
</evidence>
<dbReference type="Proteomes" id="UP001176941">
    <property type="component" value="Chromosome 23"/>
</dbReference>
<reference evidence="2" key="1">
    <citation type="submission" date="2023-04" db="EMBL/GenBank/DDBJ databases">
        <authorList>
            <consortium name="ELIXIR-Norway"/>
        </authorList>
    </citation>
    <scope>NUCLEOTIDE SEQUENCE [LARGE SCALE GENOMIC DNA]</scope>
</reference>
<keyword evidence="3" id="KW-1185">Reference proteome</keyword>
<protein>
    <submittedName>
        <fullName evidence="2">Uncharacterized protein</fullName>
    </submittedName>
</protein>
<accession>A0ABN8YXG9</accession>
<gene>
    <name evidence="2" type="ORF">MRATA1EN1_LOCUS13558</name>
</gene>
<evidence type="ECO:0000313" key="3">
    <source>
        <dbReference type="Proteomes" id="UP001176941"/>
    </source>
</evidence>